<dbReference type="InterPro" id="IPR022642">
    <property type="entry name" value="CheR_C"/>
</dbReference>
<dbReference type="Gene3D" id="1.10.155.10">
    <property type="entry name" value="Chemotaxis receptor methyltransferase CheR, N-terminal domain"/>
    <property type="match status" value="1"/>
</dbReference>
<dbReference type="Pfam" id="PF03705">
    <property type="entry name" value="CheR_N"/>
    <property type="match status" value="1"/>
</dbReference>
<dbReference type="SMART" id="SM00138">
    <property type="entry name" value="MeTrc"/>
    <property type="match status" value="1"/>
</dbReference>
<keyword evidence="8" id="KW-1185">Reference proteome</keyword>
<evidence type="ECO:0000256" key="3">
    <source>
        <dbReference type="ARBA" id="ARBA00022603"/>
    </source>
</evidence>
<gene>
    <name evidence="7" type="ORF">HDF16_001083</name>
</gene>
<evidence type="ECO:0000256" key="5">
    <source>
        <dbReference type="ARBA" id="ARBA00022691"/>
    </source>
</evidence>
<protein>
    <recommendedName>
        <fullName evidence="2">protein-glutamate O-methyltransferase</fullName>
        <ecNumber evidence="2">2.1.1.80</ecNumber>
    </recommendedName>
</protein>
<dbReference type="InterPro" id="IPR036804">
    <property type="entry name" value="CheR_N_sf"/>
</dbReference>
<accession>A0A7W7ZB94</accession>
<comment type="catalytic activity">
    <reaction evidence="1">
        <text>L-glutamyl-[protein] + S-adenosyl-L-methionine = [protein]-L-glutamate 5-O-methyl ester + S-adenosyl-L-homocysteine</text>
        <dbReference type="Rhea" id="RHEA:24452"/>
        <dbReference type="Rhea" id="RHEA-COMP:10208"/>
        <dbReference type="Rhea" id="RHEA-COMP:10311"/>
        <dbReference type="ChEBI" id="CHEBI:29973"/>
        <dbReference type="ChEBI" id="CHEBI:57856"/>
        <dbReference type="ChEBI" id="CHEBI:59789"/>
        <dbReference type="ChEBI" id="CHEBI:82795"/>
        <dbReference type="EC" id="2.1.1.80"/>
    </reaction>
</comment>
<name>A0A7W7ZB94_9BACT</name>
<proteinExistence type="predicted"/>
<dbReference type="InterPro" id="IPR026024">
    <property type="entry name" value="Chemotaxis_MeTrfase_CheR"/>
</dbReference>
<dbReference type="RefSeq" id="WP_184214059.1">
    <property type="nucleotide sequence ID" value="NZ_JACHIP010000001.1"/>
</dbReference>
<dbReference type="GO" id="GO:0008983">
    <property type="term" value="F:protein-glutamate O-methyltransferase activity"/>
    <property type="evidence" value="ECO:0007669"/>
    <property type="project" value="UniProtKB-EC"/>
</dbReference>
<dbReference type="PRINTS" id="PR00996">
    <property type="entry name" value="CHERMTFRASE"/>
</dbReference>
<evidence type="ECO:0000313" key="7">
    <source>
        <dbReference type="EMBL" id="MBB5056414.1"/>
    </source>
</evidence>
<evidence type="ECO:0000256" key="2">
    <source>
        <dbReference type="ARBA" id="ARBA00012534"/>
    </source>
</evidence>
<dbReference type="Gene3D" id="3.40.50.150">
    <property type="entry name" value="Vaccinia Virus protein VP39"/>
    <property type="match status" value="1"/>
</dbReference>
<dbReference type="Proteomes" id="UP000540989">
    <property type="component" value="Unassembled WGS sequence"/>
</dbReference>
<dbReference type="PANTHER" id="PTHR24422">
    <property type="entry name" value="CHEMOTAXIS PROTEIN METHYLTRANSFERASE"/>
    <property type="match status" value="1"/>
</dbReference>
<dbReference type="EC" id="2.1.1.80" evidence="2"/>
<dbReference type="SUPFAM" id="SSF53335">
    <property type="entry name" value="S-adenosyl-L-methionine-dependent methyltransferases"/>
    <property type="match status" value="1"/>
</dbReference>
<dbReference type="AlphaFoldDB" id="A0A7W7ZB94"/>
<organism evidence="7 8">
    <name type="scientific">Granulicella aggregans</name>
    <dbReference type="NCBI Taxonomy" id="474949"/>
    <lineage>
        <taxon>Bacteria</taxon>
        <taxon>Pseudomonadati</taxon>
        <taxon>Acidobacteriota</taxon>
        <taxon>Terriglobia</taxon>
        <taxon>Terriglobales</taxon>
        <taxon>Acidobacteriaceae</taxon>
        <taxon>Granulicella</taxon>
    </lineage>
</organism>
<keyword evidence="3 7" id="KW-0489">Methyltransferase</keyword>
<dbReference type="Pfam" id="PF01739">
    <property type="entry name" value="CheR"/>
    <property type="match status" value="1"/>
</dbReference>
<keyword evidence="4 7" id="KW-0808">Transferase</keyword>
<dbReference type="CDD" id="cd02440">
    <property type="entry name" value="AdoMet_MTases"/>
    <property type="match status" value="1"/>
</dbReference>
<evidence type="ECO:0000313" key="8">
    <source>
        <dbReference type="Proteomes" id="UP000540989"/>
    </source>
</evidence>
<dbReference type="InterPro" id="IPR022641">
    <property type="entry name" value="CheR_N"/>
</dbReference>
<dbReference type="GO" id="GO:0032259">
    <property type="term" value="P:methylation"/>
    <property type="evidence" value="ECO:0007669"/>
    <property type="project" value="UniProtKB-KW"/>
</dbReference>
<evidence type="ECO:0000256" key="1">
    <source>
        <dbReference type="ARBA" id="ARBA00001541"/>
    </source>
</evidence>
<reference evidence="7 8" key="1">
    <citation type="submission" date="2020-08" db="EMBL/GenBank/DDBJ databases">
        <title>Genomic Encyclopedia of Type Strains, Phase IV (KMG-V): Genome sequencing to study the core and pangenomes of soil and plant-associated prokaryotes.</title>
        <authorList>
            <person name="Whitman W."/>
        </authorList>
    </citation>
    <scope>NUCLEOTIDE SEQUENCE [LARGE SCALE GENOMIC DNA]</scope>
    <source>
        <strain evidence="7 8">M8UP14</strain>
    </source>
</reference>
<evidence type="ECO:0000259" key="6">
    <source>
        <dbReference type="PROSITE" id="PS50123"/>
    </source>
</evidence>
<dbReference type="InterPro" id="IPR000780">
    <property type="entry name" value="CheR_MeTrfase"/>
</dbReference>
<sequence length="290" mass="33371">MQISERSSAERESLEPMKEREFKNLRELVQEHTGIWLQDGKRTMLAARLAKPMRRLGLASFQAYYILLSKSAKGSPEFVEFVNAITTNKTSFFREMHHFHYLAEKIVPEIKAAALRGGRKQIRVWSAACSTGEEVYSIAMTLLDAVPELGWRLEVVGSDIDTGVLESAEGAIYLADCLENIDESLHARYFLRGKDSRAGQVKLKPQVTRMVDLRRVNLMEEGWFVDGPFDVIFFRNALIYFQQDVQERFLRRMIGMLRPGGYLFIGNSEQIPWLHDTLEPLSQTMYRLRG</sequence>
<dbReference type="SUPFAM" id="SSF47757">
    <property type="entry name" value="Chemotaxis receptor methyltransferase CheR, N-terminal domain"/>
    <property type="match status" value="1"/>
</dbReference>
<keyword evidence="5" id="KW-0949">S-adenosyl-L-methionine</keyword>
<dbReference type="PANTHER" id="PTHR24422:SF19">
    <property type="entry name" value="CHEMOTAXIS PROTEIN METHYLTRANSFERASE"/>
    <property type="match status" value="1"/>
</dbReference>
<comment type="caution">
    <text evidence="7">The sequence shown here is derived from an EMBL/GenBank/DDBJ whole genome shotgun (WGS) entry which is preliminary data.</text>
</comment>
<dbReference type="InterPro" id="IPR050903">
    <property type="entry name" value="Bact_Chemotaxis_MeTrfase"/>
</dbReference>
<evidence type="ECO:0000256" key="4">
    <source>
        <dbReference type="ARBA" id="ARBA00022679"/>
    </source>
</evidence>
<feature type="domain" description="CheR-type methyltransferase" evidence="6">
    <location>
        <begin position="10"/>
        <end position="290"/>
    </location>
</feature>
<dbReference type="EMBL" id="JACHIP010000001">
    <property type="protein sequence ID" value="MBB5056414.1"/>
    <property type="molecule type" value="Genomic_DNA"/>
</dbReference>
<dbReference type="PIRSF" id="PIRSF000410">
    <property type="entry name" value="CheR"/>
    <property type="match status" value="1"/>
</dbReference>
<dbReference type="InterPro" id="IPR029063">
    <property type="entry name" value="SAM-dependent_MTases_sf"/>
</dbReference>
<dbReference type="PROSITE" id="PS50123">
    <property type="entry name" value="CHER"/>
    <property type="match status" value="1"/>
</dbReference>